<sequence length="163" mass="17802">MRTLIELLLENIYIVIVVVGFLLSMVSKARKQGGGSRMPSFGGDSSSTRSESTGSGRSSEEERERMADWEEDSASRTYGAPSAELEAPIRDARQSVKAPPIRHMPAQSKPPSGRGNSPAKAQDRTSERRDGSFPLPQADDLKRAVVMAEILGPPRSKKPLRRP</sequence>
<dbReference type="OrthoDB" id="1798639at2"/>
<evidence type="ECO:0000256" key="2">
    <source>
        <dbReference type="SAM" id="Phobius"/>
    </source>
</evidence>
<evidence type="ECO:0000256" key="1">
    <source>
        <dbReference type="SAM" id="MobiDB-lite"/>
    </source>
</evidence>
<evidence type="ECO:0000313" key="4">
    <source>
        <dbReference type="Proteomes" id="UP000323257"/>
    </source>
</evidence>
<evidence type="ECO:0000313" key="3">
    <source>
        <dbReference type="EMBL" id="TYP78010.1"/>
    </source>
</evidence>
<proteinExistence type="predicted"/>
<keyword evidence="2" id="KW-0472">Membrane</keyword>
<comment type="caution">
    <text evidence="3">The sequence shown here is derived from an EMBL/GenBank/DDBJ whole genome shotgun (WGS) entry which is preliminary data.</text>
</comment>
<dbReference type="EMBL" id="VNHS01000002">
    <property type="protein sequence ID" value="TYP78010.1"/>
    <property type="molecule type" value="Genomic_DNA"/>
</dbReference>
<accession>A0A5S5CI20</accession>
<keyword evidence="2" id="KW-1133">Transmembrane helix</keyword>
<feature type="compositionally biased region" description="Low complexity" evidence="1">
    <location>
        <begin position="45"/>
        <end position="57"/>
    </location>
</feature>
<dbReference type="Proteomes" id="UP000323257">
    <property type="component" value="Unassembled WGS sequence"/>
</dbReference>
<keyword evidence="2" id="KW-0812">Transmembrane</keyword>
<feature type="compositionally biased region" description="Basic and acidic residues" evidence="1">
    <location>
        <begin position="121"/>
        <end position="131"/>
    </location>
</feature>
<reference evidence="3 4" key="1">
    <citation type="submission" date="2019-07" db="EMBL/GenBank/DDBJ databases">
        <title>Genomic Encyclopedia of Type Strains, Phase III (KMG-III): the genomes of soil and plant-associated and newly described type strains.</title>
        <authorList>
            <person name="Whitman W."/>
        </authorList>
    </citation>
    <scope>NUCLEOTIDE SEQUENCE [LARGE SCALE GENOMIC DNA]</scope>
    <source>
        <strain evidence="3 4">BL24</strain>
    </source>
</reference>
<feature type="region of interest" description="Disordered" evidence="1">
    <location>
        <begin position="31"/>
        <end position="142"/>
    </location>
</feature>
<dbReference type="AlphaFoldDB" id="A0A5S5CI20"/>
<protein>
    <submittedName>
        <fullName evidence="3">Uncharacterized protein</fullName>
    </submittedName>
</protein>
<keyword evidence="4" id="KW-1185">Reference proteome</keyword>
<feature type="compositionally biased region" description="Basic and acidic residues" evidence="1">
    <location>
        <begin position="58"/>
        <end position="68"/>
    </location>
</feature>
<dbReference type="RefSeq" id="WP_148928479.1">
    <property type="nucleotide sequence ID" value="NZ_VNHS01000002.1"/>
</dbReference>
<name>A0A5S5CI20_9BACL</name>
<feature type="transmembrane region" description="Helical" evidence="2">
    <location>
        <begin position="12"/>
        <end position="29"/>
    </location>
</feature>
<gene>
    <name evidence="3" type="ORF">BCM02_102586</name>
</gene>
<organism evidence="3 4">
    <name type="scientific">Paenibacillus methanolicus</name>
    <dbReference type="NCBI Taxonomy" id="582686"/>
    <lineage>
        <taxon>Bacteria</taxon>
        <taxon>Bacillati</taxon>
        <taxon>Bacillota</taxon>
        <taxon>Bacilli</taxon>
        <taxon>Bacillales</taxon>
        <taxon>Paenibacillaceae</taxon>
        <taxon>Paenibacillus</taxon>
    </lineage>
</organism>